<gene>
    <name evidence="5" type="ORF">HHT355_2400</name>
</gene>
<dbReference type="SFLD" id="SFLDS00003">
    <property type="entry name" value="Haloacid_Dehalogenase"/>
    <property type="match status" value="1"/>
</dbReference>
<dbReference type="Gene3D" id="1.10.150.240">
    <property type="entry name" value="Putative phosphatase, domain 2"/>
    <property type="match status" value="1"/>
</dbReference>
<dbReference type="InterPro" id="IPR023214">
    <property type="entry name" value="HAD_sf"/>
</dbReference>
<evidence type="ECO:0000256" key="3">
    <source>
        <dbReference type="ARBA" id="ARBA00022801"/>
    </source>
</evidence>
<dbReference type="InterPro" id="IPR023198">
    <property type="entry name" value="PGP-like_dom2"/>
</dbReference>
<dbReference type="AlphaFoldDB" id="A0A0H5SLF5"/>
<dbReference type="InterPro" id="IPR036412">
    <property type="entry name" value="HAD-like_sf"/>
</dbReference>
<dbReference type="InterPro" id="IPR006439">
    <property type="entry name" value="HAD-SF_hydro_IA"/>
</dbReference>
<sequence>MGVYKNINNLTMPKMIIFDYGHTLIYEQAFDSIKGTQAVMAHAIKNPKNLTVSEVNEFARKLYRDLIGFSKERDIEIYNQKYQNLVYEYLEIELALSPKETEKIYWDNSSPGVIMPYIDEVITYINKRGIRSGVISNISFSGDTLAERINRLIPHNKFEFIIASSEYVYRKPNRLLFELALKKAGLKPQEVWFCGDNIRADIIGASNVGMFPVWYESSLECFYLNKTDNIPPDCDYLHITDWRELIQVLEQLKP</sequence>
<dbReference type="PRINTS" id="PR00413">
    <property type="entry name" value="HADHALOGNASE"/>
</dbReference>
<keyword evidence="4" id="KW-0460">Magnesium</keyword>
<evidence type="ECO:0000313" key="6">
    <source>
        <dbReference type="Proteomes" id="UP000236497"/>
    </source>
</evidence>
<organism evidence="5 6">
    <name type="scientific">Herbinix hemicellulosilytica</name>
    <dbReference type="NCBI Taxonomy" id="1564487"/>
    <lineage>
        <taxon>Bacteria</taxon>
        <taxon>Bacillati</taxon>
        <taxon>Bacillota</taxon>
        <taxon>Clostridia</taxon>
        <taxon>Lachnospirales</taxon>
        <taxon>Lachnospiraceae</taxon>
        <taxon>Herbinix</taxon>
    </lineage>
</organism>
<dbReference type="SUPFAM" id="SSF56784">
    <property type="entry name" value="HAD-like"/>
    <property type="match status" value="1"/>
</dbReference>
<keyword evidence="2" id="KW-0479">Metal-binding</keyword>
<dbReference type="NCBIfam" id="TIGR01549">
    <property type="entry name" value="HAD-SF-IA-v1"/>
    <property type="match status" value="1"/>
</dbReference>
<proteinExistence type="predicted"/>
<evidence type="ECO:0000256" key="2">
    <source>
        <dbReference type="ARBA" id="ARBA00022723"/>
    </source>
</evidence>
<evidence type="ECO:0008006" key="7">
    <source>
        <dbReference type="Google" id="ProtNLM"/>
    </source>
</evidence>
<dbReference type="PANTHER" id="PTHR46470:SF2">
    <property type="entry name" value="GLYCERALDEHYDE 3-PHOSPHATE PHOSPHATASE"/>
    <property type="match status" value="1"/>
</dbReference>
<dbReference type="GO" id="GO:0016791">
    <property type="term" value="F:phosphatase activity"/>
    <property type="evidence" value="ECO:0007669"/>
    <property type="project" value="TreeGrafter"/>
</dbReference>
<protein>
    <recommendedName>
        <fullName evidence="7">Hydrolase of the HAD superfamily</fullName>
    </recommendedName>
</protein>
<reference evidence="5 6" key="1">
    <citation type="submission" date="2015-06" db="EMBL/GenBank/DDBJ databases">
        <authorList>
            <person name="Wibberg Daniel"/>
        </authorList>
    </citation>
    <scope>NUCLEOTIDE SEQUENCE [LARGE SCALE GENOMIC DNA]</scope>
    <source>
        <strain evidence="5 6">T3/55T</strain>
    </source>
</reference>
<dbReference type="Gene3D" id="3.40.50.1000">
    <property type="entry name" value="HAD superfamily/HAD-like"/>
    <property type="match status" value="1"/>
</dbReference>
<dbReference type="GO" id="GO:0046872">
    <property type="term" value="F:metal ion binding"/>
    <property type="evidence" value="ECO:0007669"/>
    <property type="project" value="UniProtKB-KW"/>
</dbReference>
<name>A0A0H5SLF5_HERHM</name>
<dbReference type="GO" id="GO:0044281">
    <property type="term" value="P:small molecule metabolic process"/>
    <property type="evidence" value="ECO:0007669"/>
    <property type="project" value="UniProtKB-ARBA"/>
</dbReference>
<dbReference type="EMBL" id="CVTD020000026">
    <property type="protein sequence ID" value="CRZ35586.1"/>
    <property type="molecule type" value="Genomic_DNA"/>
</dbReference>
<evidence type="ECO:0000256" key="1">
    <source>
        <dbReference type="ARBA" id="ARBA00001946"/>
    </source>
</evidence>
<dbReference type="RefSeq" id="WP_103203662.1">
    <property type="nucleotide sequence ID" value="NZ_CVTD020000026.1"/>
</dbReference>
<dbReference type="OrthoDB" id="9803907at2"/>
<evidence type="ECO:0000313" key="5">
    <source>
        <dbReference type="EMBL" id="CRZ35586.1"/>
    </source>
</evidence>
<keyword evidence="3" id="KW-0378">Hydrolase</keyword>
<dbReference type="InterPro" id="IPR051400">
    <property type="entry name" value="HAD-like_hydrolase"/>
</dbReference>
<accession>A0A0H5SLF5</accession>
<dbReference type="Pfam" id="PF00702">
    <property type="entry name" value="Hydrolase"/>
    <property type="match status" value="1"/>
</dbReference>
<keyword evidence="6" id="KW-1185">Reference proteome</keyword>
<dbReference type="Proteomes" id="UP000236497">
    <property type="component" value="Unassembled WGS sequence"/>
</dbReference>
<dbReference type="PANTHER" id="PTHR46470">
    <property type="entry name" value="N-ACYLNEURAMINATE-9-PHOSPHATASE"/>
    <property type="match status" value="1"/>
</dbReference>
<evidence type="ECO:0000256" key="4">
    <source>
        <dbReference type="ARBA" id="ARBA00022842"/>
    </source>
</evidence>
<dbReference type="SFLD" id="SFLDG01129">
    <property type="entry name" value="C1.5:_HAD__Beta-PGM__Phosphata"/>
    <property type="match status" value="1"/>
</dbReference>
<comment type="cofactor">
    <cofactor evidence="1">
        <name>Mg(2+)</name>
        <dbReference type="ChEBI" id="CHEBI:18420"/>
    </cofactor>
</comment>